<evidence type="ECO:0000256" key="12">
    <source>
        <dbReference type="ARBA" id="ARBA00037975"/>
    </source>
</evidence>
<feature type="transmembrane region" description="Helical" evidence="13">
    <location>
        <begin position="96"/>
        <end position="115"/>
    </location>
</feature>
<evidence type="ECO:0000313" key="15">
    <source>
        <dbReference type="EMBL" id="SPL63959.1"/>
    </source>
</evidence>
<dbReference type="InterPro" id="IPR016174">
    <property type="entry name" value="Di-haem_cyt_TM"/>
</dbReference>
<evidence type="ECO:0000256" key="10">
    <source>
        <dbReference type="ARBA" id="ARBA00023004"/>
    </source>
</evidence>
<reference evidence="16" key="1">
    <citation type="submission" date="2017-12" db="EMBL/GenBank/DDBJ databases">
        <authorList>
            <person name="Diaz M."/>
        </authorList>
    </citation>
    <scope>NUCLEOTIDE SEQUENCE [LARGE SCALE GENOMIC DNA]</scope>
    <source>
        <strain evidence="16">FI11154</strain>
    </source>
</reference>
<feature type="transmembrane region" description="Helical" evidence="13">
    <location>
        <begin position="21"/>
        <end position="42"/>
    </location>
</feature>
<name>A0A2P9HIN2_9HYPH</name>
<dbReference type="RefSeq" id="WP_109367795.1">
    <property type="nucleotide sequence ID" value="NZ_OOFM01000004.1"/>
</dbReference>
<organism evidence="15 16">
    <name type="scientific">Ochrobactrum soli</name>
    <dbReference type="NCBI Taxonomy" id="2448455"/>
    <lineage>
        <taxon>Bacteria</taxon>
        <taxon>Pseudomonadati</taxon>
        <taxon>Pseudomonadota</taxon>
        <taxon>Alphaproteobacteria</taxon>
        <taxon>Hyphomicrobiales</taxon>
        <taxon>Brucellaceae</taxon>
        <taxon>Brucella/Ochrobactrum group</taxon>
        <taxon>Ochrobactrum</taxon>
    </lineage>
</organism>
<dbReference type="GO" id="GO:0022904">
    <property type="term" value="P:respiratory electron transport chain"/>
    <property type="evidence" value="ECO:0007669"/>
    <property type="project" value="InterPro"/>
</dbReference>
<dbReference type="GO" id="GO:0009055">
    <property type="term" value="F:electron transfer activity"/>
    <property type="evidence" value="ECO:0007669"/>
    <property type="project" value="InterPro"/>
</dbReference>
<keyword evidence="10" id="KW-0408">Iron</keyword>
<keyword evidence="6 13" id="KW-0812">Transmembrane</keyword>
<evidence type="ECO:0000313" key="16">
    <source>
        <dbReference type="Proteomes" id="UP000246073"/>
    </source>
</evidence>
<keyword evidence="3" id="KW-0813">Transport</keyword>
<evidence type="ECO:0000256" key="7">
    <source>
        <dbReference type="ARBA" id="ARBA00022723"/>
    </source>
</evidence>
<feature type="transmembrane region" description="Helical" evidence="13">
    <location>
        <begin position="148"/>
        <end position="171"/>
    </location>
</feature>
<evidence type="ECO:0000259" key="14">
    <source>
        <dbReference type="Pfam" id="PF01292"/>
    </source>
</evidence>
<keyword evidence="8" id="KW-0249">Electron transport</keyword>
<dbReference type="GO" id="GO:0005886">
    <property type="term" value="C:plasma membrane"/>
    <property type="evidence" value="ECO:0007669"/>
    <property type="project" value="UniProtKB-SubCell"/>
</dbReference>
<dbReference type="PANTHER" id="PTHR30529">
    <property type="entry name" value="CYTOCHROME B561"/>
    <property type="match status" value="1"/>
</dbReference>
<keyword evidence="7" id="KW-0479">Metal-binding</keyword>
<evidence type="ECO:0000256" key="8">
    <source>
        <dbReference type="ARBA" id="ARBA00022982"/>
    </source>
</evidence>
<dbReference type="PANTHER" id="PTHR30529:SF1">
    <property type="entry name" value="CYTOCHROME B561 HOMOLOG 2"/>
    <property type="match status" value="1"/>
</dbReference>
<dbReference type="EMBL" id="OOFM01000004">
    <property type="protein sequence ID" value="SPL63959.1"/>
    <property type="molecule type" value="Genomic_DNA"/>
</dbReference>
<evidence type="ECO:0000256" key="2">
    <source>
        <dbReference type="ARBA" id="ARBA00004651"/>
    </source>
</evidence>
<sequence length="186" mass="20595">MANANTIWDSRNGYGVVSRSFHWLMALLFLWQFMSAILRVFAKDSAIYSFFWSMHHQLGFALLVLVLLRGVWGILNLGRRPQTDGLVGKMASLGHLAIYGLMFAVPALGLLRSYGNGHGFSFLGLQIFAETGVKNDALTSPGNALHGLLGWVLLAVIGCHVFMALFHHFALRDDTLRHMTGHKARG</sequence>
<evidence type="ECO:0000256" key="1">
    <source>
        <dbReference type="ARBA" id="ARBA00001970"/>
    </source>
</evidence>
<proteinExistence type="inferred from homology"/>
<feature type="domain" description="Cytochrome b561 bacterial/Ni-hydrogenase" evidence="14">
    <location>
        <begin position="14"/>
        <end position="181"/>
    </location>
</feature>
<evidence type="ECO:0000256" key="6">
    <source>
        <dbReference type="ARBA" id="ARBA00022692"/>
    </source>
</evidence>
<dbReference type="InterPro" id="IPR052168">
    <property type="entry name" value="Cytochrome_b561_oxidase"/>
</dbReference>
<evidence type="ECO:0000256" key="13">
    <source>
        <dbReference type="SAM" id="Phobius"/>
    </source>
</evidence>
<dbReference type="Pfam" id="PF01292">
    <property type="entry name" value="Ni_hydr_CYTB"/>
    <property type="match status" value="1"/>
</dbReference>
<dbReference type="Proteomes" id="UP000246073">
    <property type="component" value="Unassembled WGS sequence"/>
</dbReference>
<dbReference type="AlphaFoldDB" id="A0A2P9HIN2"/>
<comment type="subcellular location">
    <subcellularLocation>
        <location evidence="2">Cell membrane</location>
        <topology evidence="2">Multi-pass membrane protein</topology>
    </subcellularLocation>
</comment>
<evidence type="ECO:0000256" key="5">
    <source>
        <dbReference type="ARBA" id="ARBA00022617"/>
    </source>
</evidence>
<evidence type="ECO:0000256" key="4">
    <source>
        <dbReference type="ARBA" id="ARBA00022475"/>
    </source>
</evidence>
<gene>
    <name evidence="15" type="ORF">OHAE_3891</name>
</gene>
<evidence type="ECO:0000256" key="3">
    <source>
        <dbReference type="ARBA" id="ARBA00022448"/>
    </source>
</evidence>
<dbReference type="GO" id="GO:0020037">
    <property type="term" value="F:heme binding"/>
    <property type="evidence" value="ECO:0007669"/>
    <property type="project" value="TreeGrafter"/>
</dbReference>
<dbReference type="InterPro" id="IPR011577">
    <property type="entry name" value="Cyt_b561_bac/Ni-Hgenase"/>
</dbReference>
<accession>A0A2P9HIN2</accession>
<evidence type="ECO:0000256" key="9">
    <source>
        <dbReference type="ARBA" id="ARBA00022989"/>
    </source>
</evidence>
<keyword evidence="11 13" id="KW-0472">Membrane</keyword>
<keyword evidence="9 13" id="KW-1133">Transmembrane helix</keyword>
<protein>
    <submittedName>
        <fullName evidence="15">Cytochrome B561</fullName>
    </submittedName>
</protein>
<feature type="transmembrane region" description="Helical" evidence="13">
    <location>
        <begin position="54"/>
        <end position="75"/>
    </location>
</feature>
<keyword evidence="5" id="KW-0349">Heme</keyword>
<evidence type="ECO:0000256" key="11">
    <source>
        <dbReference type="ARBA" id="ARBA00023136"/>
    </source>
</evidence>
<comment type="cofactor">
    <cofactor evidence="1">
        <name>heme b</name>
        <dbReference type="ChEBI" id="CHEBI:60344"/>
    </cofactor>
</comment>
<keyword evidence="4" id="KW-1003">Cell membrane</keyword>
<comment type="similarity">
    <text evidence="12">Belongs to the cytochrome b561 family.</text>
</comment>
<dbReference type="GO" id="GO:0046872">
    <property type="term" value="F:metal ion binding"/>
    <property type="evidence" value="ECO:0007669"/>
    <property type="project" value="UniProtKB-KW"/>
</dbReference>
<dbReference type="SUPFAM" id="SSF81342">
    <property type="entry name" value="Transmembrane di-heme cytochromes"/>
    <property type="match status" value="1"/>
</dbReference>